<accession>A0AA88X0U3</accession>
<dbReference type="PROSITE" id="PS00333">
    <property type="entry name" value="DNA_LIGASE_A2"/>
    <property type="match status" value="1"/>
</dbReference>
<organism evidence="8 9">
    <name type="scientific">Escallonia herrerae</name>
    <dbReference type="NCBI Taxonomy" id="1293975"/>
    <lineage>
        <taxon>Eukaryota</taxon>
        <taxon>Viridiplantae</taxon>
        <taxon>Streptophyta</taxon>
        <taxon>Embryophyta</taxon>
        <taxon>Tracheophyta</taxon>
        <taxon>Spermatophyta</taxon>
        <taxon>Magnoliopsida</taxon>
        <taxon>eudicotyledons</taxon>
        <taxon>Gunneridae</taxon>
        <taxon>Pentapetalae</taxon>
        <taxon>asterids</taxon>
        <taxon>campanulids</taxon>
        <taxon>Escalloniales</taxon>
        <taxon>Escalloniaceae</taxon>
        <taxon>Escallonia</taxon>
    </lineage>
</organism>
<dbReference type="SUPFAM" id="SSF56091">
    <property type="entry name" value="DNA ligase/mRNA capping enzyme, catalytic domain"/>
    <property type="match status" value="1"/>
</dbReference>
<dbReference type="SUPFAM" id="SSF117018">
    <property type="entry name" value="ATP-dependent DNA ligase DNA-binding domain"/>
    <property type="match status" value="1"/>
</dbReference>
<dbReference type="GO" id="GO:0006310">
    <property type="term" value="P:DNA recombination"/>
    <property type="evidence" value="ECO:0007669"/>
    <property type="project" value="InterPro"/>
</dbReference>
<dbReference type="PROSITE" id="PS50160">
    <property type="entry name" value="DNA_LIGASE_A3"/>
    <property type="match status" value="1"/>
</dbReference>
<evidence type="ECO:0000256" key="2">
    <source>
        <dbReference type="ARBA" id="ARBA00022598"/>
    </source>
</evidence>
<dbReference type="SUPFAM" id="SSF50249">
    <property type="entry name" value="Nucleic acid-binding proteins"/>
    <property type="match status" value="1"/>
</dbReference>
<gene>
    <name evidence="8" type="ORF">RJ639_030970</name>
</gene>
<feature type="domain" description="ATP-dependent DNA ligase family profile" evidence="7">
    <location>
        <begin position="978"/>
        <end position="1052"/>
    </location>
</feature>
<feature type="compositionally biased region" description="Basic residues" evidence="6">
    <location>
        <begin position="416"/>
        <end position="431"/>
    </location>
</feature>
<keyword evidence="5" id="KW-0067">ATP-binding</keyword>
<dbReference type="InterPro" id="IPR050191">
    <property type="entry name" value="ATP-dep_DNA_ligase"/>
</dbReference>
<dbReference type="Pfam" id="PF07522">
    <property type="entry name" value="DRMBL"/>
    <property type="match status" value="1"/>
</dbReference>
<feature type="region of interest" description="Disordered" evidence="6">
    <location>
        <begin position="401"/>
        <end position="439"/>
    </location>
</feature>
<dbReference type="PANTHER" id="PTHR45674:SF9">
    <property type="entry name" value="DNA LIGASE 3"/>
    <property type="match status" value="1"/>
</dbReference>
<dbReference type="PANTHER" id="PTHR45674">
    <property type="entry name" value="DNA LIGASE 1/3 FAMILY MEMBER"/>
    <property type="match status" value="1"/>
</dbReference>
<dbReference type="Gene3D" id="3.30.470.30">
    <property type="entry name" value="DNA ligase/mRNA capping enzyme"/>
    <property type="match status" value="1"/>
</dbReference>
<dbReference type="Gene3D" id="1.10.3260.10">
    <property type="entry name" value="DNA ligase, ATP-dependent, N-terminal domain"/>
    <property type="match status" value="2"/>
</dbReference>
<dbReference type="InterPro" id="IPR012309">
    <property type="entry name" value="DNA_ligase_ATP-dep_C"/>
</dbReference>
<sequence>MKLEPGLSEFIGADAVFLDTTYCNPKFVFPSQEESIDYIVGVIERIGVENEGNLKSVLFLVATYVIGKERILLEVSCRCKRKIHVDGRKMSILNILGFGDEGVFTEVESESDVHVVGWNVLGETWPYFRPNFVKMKEIMNERGYSKVVGFVPTGWTYEVKCNKFAVRTKDSFEVHLVPYSEHSNYDELREYVKFLKPKRVIPTVGVDVEKLDSKHVNSMQKHFSGLVDEMALKQDFLMGFHRGGQDVNEKRGNECSDVLNKVVDQETVVTSHEEETSNNVATENFIMCSPPYQRPGSRELVLLNGDHNKEMLQELRDCLPTWVTQDQMLDLLSTSEANLVEAVSYFYEHETEFHEQVASSTSSACGSMTSSLNDSALPSSPLPVIAAPRMEDLPLSQSYKLSSKVQLNRSSNISPGKRRKTQENKPKKKARINPYSESIGPKQHTITRFFSKLVTIDSQDREVGTLSEQCRNDKNLSPRDATNPYNEKVDQFIQIINGNESSRSYAATIIAKTKGDINMALDMYYRNHAANFSEDQKRLVQSSSLVQPSCSAGICSSDQGFKVSEILANVADKSESVQQTDCVAVKLVSRMADLSVPGPSSGNVTTNLVSLPLEQYSPIEHACWKEGEPAPYVHLARTFNLLEDEKGKIKATSMLCNMFRSLLTLSPEDVLPAVYLCTNKIGPDHENMELNIGGSIVAAALEEACGTSRSKVRDLYNSLGDLEFVSEQTGGKSTARKKSLIVNLMRACRETEMKFLVRTLKKMATEKGKKWERERDPEKRQVRNLRIGAMMRTVLPALAQAVVMASFRHEGTVNNLKEQFQDLLVPSLMDKGIRFSSSTLPMVPGIPIKPMLAKYDGQRAQIHQLADGSVRVFSRNGDETTSRFPDLINIIKESCSPAAVTFILDAEIVAVDRKNGHKLMSFQELSSRERGSRNSLIAVDSIKCLILEAVEAMVAVAMVEADDVCLTSEATVTKMNFFLEDAFRSSCEGIMVKSLDFEAGYTPSKRSDTWLKVKRDYVDGLSDSLDLVPIGAWYGNGRKAGWYSPFLMACYNPDAEEFQSVCRVMSGFSDSFYKEMKEFYSEDKIQTKKPPYYQTAEVPDMWFSPELVWEIRGADFTISPVHQAAIGLAHPTRGISIRFPRFIRALSDRKPEECSTGTDIAEMFHSQTRKMDVSAEG</sequence>
<dbReference type="Gene3D" id="3.40.50.12650">
    <property type="match status" value="1"/>
</dbReference>
<evidence type="ECO:0000259" key="7">
    <source>
        <dbReference type="PROSITE" id="PS50160"/>
    </source>
</evidence>
<evidence type="ECO:0000313" key="8">
    <source>
        <dbReference type="EMBL" id="KAK3036529.1"/>
    </source>
</evidence>
<evidence type="ECO:0000256" key="5">
    <source>
        <dbReference type="ARBA" id="ARBA00022840"/>
    </source>
</evidence>
<keyword evidence="3" id="KW-0235">DNA replication</keyword>
<reference evidence="8" key="1">
    <citation type="submission" date="2022-12" db="EMBL/GenBank/DDBJ databases">
        <title>Draft genome assemblies for two species of Escallonia (Escalloniales).</title>
        <authorList>
            <person name="Chanderbali A."/>
            <person name="Dervinis C."/>
            <person name="Anghel I."/>
            <person name="Soltis D."/>
            <person name="Soltis P."/>
            <person name="Zapata F."/>
        </authorList>
    </citation>
    <scope>NUCLEOTIDE SEQUENCE</scope>
    <source>
        <strain evidence="8">UCBG64.0493</strain>
        <tissue evidence="8">Leaf</tissue>
    </source>
</reference>
<dbReference type="FunFam" id="2.40.50.140:FF:000220">
    <property type="entry name" value="DNA ligase"/>
    <property type="match status" value="1"/>
</dbReference>
<dbReference type="AlphaFoldDB" id="A0AA88X0U3"/>
<dbReference type="GO" id="GO:0006281">
    <property type="term" value="P:DNA repair"/>
    <property type="evidence" value="ECO:0007669"/>
    <property type="project" value="InterPro"/>
</dbReference>
<comment type="similarity">
    <text evidence="1">Belongs to the ATP-dependent DNA ligase family.</text>
</comment>
<dbReference type="Pfam" id="PF04675">
    <property type="entry name" value="DNA_ligase_A_N"/>
    <property type="match status" value="1"/>
</dbReference>
<evidence type="ECO:0000256" key="3">
    <source>
        <dbReference type="ARBA" id="ARBA00022705"/>
    </source>
</evidence>
<feature type="compositionally biased region" description="Polar residues" evidence="6">
    <location>
        <begin position="401"/>
        <end position="414"/>
    </location>
</feature>
<name>A0AA88X0U3_9ASTE</name>
<dbReference type="GO" id="GO:0003910">
    <property type="term" value="F:DNA ligase (ATP) activity"/>
    <property type="evidence" value="ECO:0007669"/>
    <property type="project" value="InterPro"/>
</dbReference>
<dbReference type="GO" id="GO:0006273">
    <property type="term" value="P:lagging strand elongation"/>
    <property type="evidence" value="ECO:0007669"/>
    <property type="project" value="TreeGrafter"/>
</dbReference>
<dbReference type="EMBL" id="JAVXUP010000145">
    <property type="protein sequence ID" value="KAK3036529.1"/>
    <property type="molecule type" value="Genomic_DNA"/>
</dbReference>
<dbReference type="Pfam" id="PF04679">
    <property type="entry name" value="DNA_ligase_A_C"/>
    <property type="match status" value="1"/>
</dbReference>
<evidence type="ECO:0000256" key="4">
    <source>
        <dbReference type="ARBA" id="ARBA00022741"/>
    </source>
</evidence>
<evidence type="ECO:0000256" key="1">
    <source>
        <dbReference type="ARBA" id="ARBA00007572"/>
    </source>
</evidence>
<evidence type="ECO:0000256" key="6">
    <source>
        <dbReference type="SAM" id="MobiDB-lite"/>
    </source>
</evidence>
<keyword evidence="4" id="KW-0547">Nucleotide-binding</keyword>
<dbReference type="InterPro" id="IPR012308">
    <property type="entry name" value="DNA_ligase_ATP-dep_N"/>
</dbReference>
<dbReference type="FunFam" id="3.40.50.12650:FF:000006">
    <property type="entry name" value="DNA ligase"/>
    <property type="match status" value="1"/>
</dbReference>
<dbReference type="GO" id="GO:0003677">
    <property type="term" value="F:DNA binding"/>
    <property type="evidence" value="ECO:0007669"/>
    <property type="project" value="InterPro"/>
</dbReference>
<dbReference type="Pfam" id="PF01068">
    <property type="entry name" value="DNA_ligase_A_M"/>
    <property type="match status" value="1"/>
</dbReference>
<dbReference type="InterPro" id="IPR036599">
    <property type="entry name" value="DNA_ligase_N_sf"/>
</dbReference>
<proteinExistence type="inferred from homology"/>
<protein>
    <recommendedName>
        <fullName evidence="7">ATP-dependent DNA ligase family profile domain-containing protein</fullName>
    </recommendedName>
</protein>
<evidence type="ECO:0000313" key="9">
    <source>
        <dbReference type="Proteomes" id="UP001188597"/>
    </source>
</evidence>
<dbReference type="InterPro" id="IPR012340">
    <property type="entry name" value="NA-bd_OB-fold"/>
</dbReference>
<dbReference type="GO" id="GO:0005524">
    <property type="term" value="F:ATP binding"/>
    <property type="evidence" value="ECO:0007669"/>
    <property type="project" value="UniProtKB-KW"/>
</dbReference>
<keyword evidence="2" id="KW-0436">Ligase</keyword>
<dbReference type="Gene3D" id="3.30.1490.70">
    <property type="match status" value="1"/>
</dbReference>
<dbReference type="InterPro" id="IPR016059">
    <property type="entry name" value="DNA_ligase_ATP-dep_CS"/>
</dbReference>
<dbReference type="InterPro" id="IPR012310">
    <property type="entry name" value="DNA_ligase_ATP-dep_cent"/>
</dbReference>
<keyword evidence="9" id="KW-1185">Reference proteome</keyword>
<dbReference type="CDD" id="cd07969">
    <property type="entry name" value="OBF_DNA_ligase_I"/>
    <property type="match status" value="1"/>
</dbReference>
<dbReference type="InterPro" id="IPR011084">
    <property type="entry name" value="DRMBL"/>
</dbReference>
<dbReference type="Proteomes" id="UP001188597">
    <property type="component" value="Unassembled WGS sequence"/>
</dbReference>
<dbReference type="Gene3D" id="2.40.50.140">
    <property type="entry name" value="Nucleic acid-binding proteins"/>
    <property type="match status" value="1"/>
</dbReference>
<comment type="caution">
    <text evidence="8">The sequence shown here is derived from an EMBL/GenBank/DDBJ whole genome shotgun (WGS) entry which is preliminary data.</text>
</comment>